<dbReference type="InterPro" id="IPR014729">
    <property type="entry name" value="Rossmann-like_a/b/a_fold"/>
</dbReference>
<evidence type="ECO:0000313" key="3">
    <source>
        <dbReference type="EMBL" id="GEQ98708.1"/>
    </source>
</evidence>
<dbReference type="Proteomes" id="UP000322084">
    <property type="component" value="Unassembled WGS sequence"/>
</dbReference>
<dbReference type="SUPFAM" id="SSF52402">
    <property type="entry name" value="Adenine nucleotide alpha hydrolases-like"/>
    <property type="match status" value="1"/>
</dbReference>
<dbReference type="InterPro" id="IPR006015">
    <property type="entry name" value="Universal_stress_UspA"/>
</dbReference>
<accession>A0A5A7MUH8</accession>
<evidence type="ECO:0000256" key="1">
    <source>
        <dbReference type="ARBA" id="ARBA00008791"/>
    </source>
</evidence>
<keyword evidence="6" id="KW-1185">Reference proteome</keyword>
<sequence>MSKTYLYIVGVDGSECSRRAVEFSARHAAHSGGQILLANIVHWSGFTPLSVEEAMRRPVDKKEEERIAKETVLAPLVELAKSLGVTDVDSYYSWGNPARELKKLAKERQAEMIIVGRRGHSSFADLVLGSVANSVAHIAETPVVLVP</sequence>
<dbReference type="PANTHER" id="PTHR46268:SF6">
    <property type="entry name" value="UNIVERSAL STRESS PROTEIN UP12"/>
    <property type="match status" value="1"/>
</dbReference>
<dbReference type="RefSeq" id="WP_150000961.1">
    <property type="nucleotide sequence ID" value="NZ_BKCL01000008.1"/>
</dbReference>
<dbReference type="PANTHER" id="PTHR46268">
    <property type="entry name" value="STRESS RESPONSE PROTEIN NHAX"/>
    <property type="match status" value="1"/>
</dbReference>
<gene>
    <name evidence="3" type="ORF">JCM17844_23450</name>
    <name evidence="4" type="ORF">JCM17845_14760</name>
</gene>
<dbReference type="InterPro" id="IPR006016">
    <property type="entry name" value="UspA"/>
</dbReference>
<dbReference type="Pfam" id="PF00582">
    <property type="entry name" value="Usp"/>
    <property type="match status" value="1"/>
</dbReference>
<reference evidence="5 6" key="1">
    <citation type="submission" date="2019-09" db="EMBL/GenBank/DDBJ databases">
        <title>NBRP : Genome information of microbial organism related human and environment.</title>
        <authorList>
            <person name="Hattori M."/>
            <person name="Oshima K."/>
            <person name="Inaba H."/>
            <person name="Suda W."/>
            <person name="Sakamoto M."/>
            <person name="Iino T."/>
            <person name="Kitahara M."/>
            <person name="Oshida Y."/>
            <person name="Iida T."/>
            <person name="Kudo T."/>
            <person name="Itoh T."/>
            <person name="Ohkuma M."/>
        </authorList>
    </citation>
    <scope>NUCLEOTIDE SEQUENCE [LARGE SCALE GENOMIC DNA]</scope>
    <source>
        <strain evidence="3 5">Hi-2</strain>
        <strain evidence="4 6">Mie-1</strain>
    </source>
</reference>
<dbReference type="EMBL" id="BKCM01000006">
    <property type="protein sequence ID" value="GER00853.1"/>
    <property type="molecule type" value="Genomic_DNA"/>
</dbReference>
<dbReference type="Proteomes" id="UP000325187">
    <property type="component" value="Unassembled WGS sequence"/>
</dbReference>
<evidence type="ECO:0000313" key="5">
    <source>
        <dbReference type="Proteomes" id="UP000322084"/>
    </source>
</evidence>
<dbReference type="AlphaFoldDB" id="A0A5A7MUH8"/>
<comment type="similarity">
    <text evidence="1">Belongs to the universal stress protein A family.</text>
</comment>
<organism evidence="3 5">
    <name type="scientific">Iodidimonas gelatinilytica</name>
    <dbReference type="NCBI Taxonomy" id="1236966"/>
    <lineage>
        <taxon>Bacteria</taxon>
        <taxon>Pseudomonadati</taxon>
        <taxon>Pseudomonadota</taxon>
        <taxon>Alphaproteobacteria</taxon>
        <taxon>Iodidimonadales</taxon>
        <taxon>Iodidimonadaceae</taxon>
        <taxon>Iodidimonas</taxon>
    </lineage>
</organism>
<evidence type="ECO:0000313" key="4">
    <source>
        <dbReference type="EMBL" id="GER00853.1"/>
    </source>
</evidence>
<dbReference type="EMBL" id="BKCL01000008">
    <property type="protein sequence ID" value="GEQ98708.1"/>
    <property type="molecule type" value="Genomic_DNA"/>
</dbReference>
<evidence type="ECO:0000259" key="2">
    <source>
        <dbReference type="Pfam" id="PF00582"/>
    </source>
</evidence>
<feature type="domain" description="UspA" evidence="2">
    <location>
        <begin position="8"/>
        <end position="147"/>
    </location>
</feature>
<dbReference type="Gene3D" id="3.40.50.620">
    <property type="entry name" value="HUPs"/>
    <property type="match status" value="1"/>
</dbReference>
<proteinExistence type="inferred from homology"/>
<protein>
    <submittedName>
        <fullName evidence="3">Universal stress protein</fullName>
    </submittedName>
</protein>
<dbReference type="PRINTS" id="PR01438">
    <property type="entry name" value="UNVRSLSTRESS"/>
</dbReference>
<dbReference type="CDD" id="cd00293">
    <property type="entry name" value="USP-like"/>
    <property type="match status" value="1"/>
</dbReference>
<name>A0A5A7MUH8_9PROT</name>
<accession>A0A5A7MXY3</accession>
<evidence type="ECO:0000313" key="6">
    <source>
        <dbReference type="Proteomes" id="UP000325187"/>
    </source>
</evidence>
<comment type="caution">
    <text evidence="3">The sequence shown here is derived from an EMBL/GenBank/DDBJ whole genome shotgun (WGS) entry which is preliminary data.</text>
</comment>